<name>A0A1F7GC88_9BACT</name>
<sequence length="101" mass="11567">MKLKKGDKIIVTTGKDKGKKGTIERVYVKQNKVLIPSINMYKRHIKKSEKAPQGGIVDIPRPLDTSKVMLICPKCGKFIRVAIKVDQKKRFRICRKCKSEL</sequence>
<dbReference type="Gene3D" id="2.30.30.30">
    <property type="match status" value="1"/>
</dbReference>
<dbReference type="SUPFAM" id="SSF50104">
    <property type="entry name" value="Translation proteins SH3-like domain"/>
    <property type="match status" value="1"/>
</dbReference>
<evidence type="ECO:0000256" key="1">
    <source>
        <dbReference type="ARBA" id="ARBA00010618"/>
    </source>
</evidence>
<keyword evidence="2 5" id="KW-0689">Ribosomal protein</keyword>
<dbReference type="InterPro" id="IPR005824">
    <property type="entry name" value="KOW"/>
</dbReference>
<dbReference type="InterPro" id="IPR008991">
    <property type="entry name" value="Translation_prot_SH3-like_sf"/>
</dbReference>
<proteinExistence type="inferred from homology"/>
<dbReference type="InterPro" id="IPR057264">
    <property type="entry name" value="Ribosomal_uL24_C"/>
</dbReference>
<evidence type="ECO:0000256" key="4">
    <source>
        <dbReference type="ARBA" id="ARBA00035206"/>
    </source>
</evidence>
<gene>
    <name evidence="5" type="primary">rplX</name>
    <name evidence="7" type="ORF">A2690_03965</name>
</gene>
<dbReference type="NCBIfam" id="TIGR01079">
    <property type="entry name" value="rplX_bact"/>
    <property type="match status" value="1"/>
</dbReference>
<dbReference type="SMART" id="SM00739">
    <property type="entry name" value="KOW"/>
    <property type="match status" value="1"/>
</dbReference>
<evidence type="ECO:0000256" key="2">
    <source>
        <dbReference type="ARBA" id="ARBA00022980"/>
    </source>
</evidence>
<dbReference type="InterPro" id="IPR014722">
    <property type="entry name" value="Rib_uL2_dom2"/>
</dbReference>
<evidence type="ECO:0000256" key="5">
    <source>
        <dbReference type="HAMAP-Rule" id="MF_01326"/>
    </source>
</evidence>
<keyword evidence="5" id="KW-0699">rRNA-binding</keyword>
<comment type="function">
    <text evidence="5">One of two assembly initiator proteins, it binds directly to the 5'-end of the 23S rRNA, where it nucleates assembly of the 50S subunit.</text>
</comment>
<evidence type="ECO:0000259" key="6">
    <source>
        <dbReference type="SMART" id="SM00739"/>
    </source>
</evidence>
<evidence type="ECO:0000313" key="7">
    <source>
        <dbReference type="EMBL" id="OGK16477.1"/>
    </source>
</evidence>
<dbReference type="InterPro" id="IPR003256">
    <property type="entry name" value="Ribosomal_uL24"/>
</dbReference>
<dbReference type="CDD" id="cd06089">
    <property type="entry name" value="KOW_RPL26"/>
    <property type="match status" value="1"/>
</dbReference>
<dbReference type="HAMAP" id="MF_01326_B">
    <property type="entry name" value="Ribosomal_uL24_B"/>
    <property type="match status" value="1"/>
</dbReference>
<dbReference type="Pfam" id="PF00467">
    <property type="entry name" value="KOW"/>
    <property type="match status" value="1"/>
</dbReference>
<evidence type="ECO:0000256" key="3">
    <source>
        <dbReference type="ARBA" id="ARBA00023274"/>
    </source>
</evidence>
<dbReference type="Pfam" id="PF17136">
    <property type="entry name" value="ribosomal_L24"/>
    <property type="match status" value="1"/>
</dbReference>
<reference evidence="7 8" key="1">
    <citation type="journal article" date="2016" name="Nat. Commun.">
        <title>Thousands of microbial genomes shed light on interconnected biogeochemical processes in an aquifer system.</title>
        <authorList>
            <person name="Anantharaman K."/>
            <person name="Brown C.T."/>
            <person name="Hug L.A."/>
            <person name="Sharon I."/>
            <person name="Castelle C.J."/>
            <person name="Probst A.J."/>
            <person name="Thomas B.C."/>
            <person name="Singh A."/>
            <person name="Wilkins M.J."/>
            <person name="Karaoz U."/>
            <person name="Brodie E.L."/>
            <person name="Williams K.H."/>
            <person name="Hubbard S.S."/>
            <person name="Banfield J.F."/>
        </authorList>
    </citation>
    <scope>NUCLEOTIDE SEQUENCE [LARGE SCALE GENOMIC DNA]</scope>
</reference>
<dbReference type="Proteomes" id="UP000178372">
    <property type="component" value="Unassembled WGS sequence"/>
</dbReference>
<dbReference type="GO" id="GO:1990904">
    <property type="term" value="C:ribonucleoprotein complex"/>
    <property type="evidence" value="ECO:0007669"/>
    <property type="project" value="UniProtKB-KW"/>
</dbReference>
<dbReference type="EMBL" id="MFZF01000016">
    <property type="protein sequence ID" value="OGK16477.1"/>
    <property type="molecule type" value="Genomic_DNA"/>
</dbReference>
<accession>A0A1F7GC88</accession>
<keyword evidence="5" id="KW-0694">RNA-binding</keyword>
<feature type="domain" description="KOW" evidence="6">
    <location>
        <begin position="2"/>
        <end position="29"/>
    </location>
</feature>
<comment type="caution">
    <text evidence="7">The sequence shown here is derived from an EMBL/GenBank/DDBJ whole genome shotgun (WGS) entry which is preliminary data.</text>
</comment>
<organism evidence="7 8">
    <name type="scientific">Candidatus Roizmanbacteria bacterium RIFCSPHIGHO2_01_FULL_39_12b</name>
    <dbReference type="NCBI Taxonomy" id="1802030"/>
    <lineage>
        <taxon>Bacteria</taxon>
        <taxon>Candidatus Roizmaniibacteriota</taxon>
    </lineage>
</organism>
<dbReference type="InterPro" id="IPR041988">
    <property type="entry name" value="Ribosomal_uL24_KOW"/>
</dbReference>
<dbReference type="GO" id="GO:0003735">
    <property type="term" value="F:structural constituent of ribosome"/>
    <property type="evidence" value="ECO:0007669"/>
    <property type="project" value="InterPro"/>
</dbReference>
<dbReference type="GO" id="GO:0019843">
    <property type="term" value="F:rRNA binding"/>
    <property type="evidence" value="ECO:0007669"/>
    <property type="project" value="UniProtKB-UniRule"/>
</dbReference>
<dbReference type="AlphaFoldDB" id="A0A1F7GC88"/>
<dbReference type="GO" id="GO:0005840">
    <property type="term" value="C:ribosome"/>
    <property type="evidence" value="ECO:0007669"/>
    <property type="project" value="UniProtKB-KW"/>
</dbReference>
<dbReference type="GO" id="GO:0006412">
    <property type="term" value="P:translation"/>
    <property type="evidence" value="ECO:0007669"/>
    <property type="project" value="UniProtKB-UniRule"/>
</dbReference>
<protein>
    <recommendedName>
        <fullName evidence="4 5">Large ribosomal subunit protein uL24</fullName>
    </recommendedName>
</protein>
<keyword evidence="3 5" id="KW-0687">Ribonucleoprotein</keyword>
<evidence type="ECO:0000313" key="8">
    <source>
        <dbReference type="Proteomes" id="UP000178372"/>
    </source>
</evidence>
<dbReference type="PANTHER" id="PTHR12903">
    <property type="entry name" value="MITOCHONDRIAL RIBOSOMAL PROTEIN L24"/>
    <property type="match status" value="1"/>
</dbReference>
<comment type="similarity">
    <text evidence="1 5">Belongs to the universal ribosomal protein uL24 family.</text>
</comment>
<comment type="function">
    <text evidence="5">One of the proteins that surrounds the polypeptide exit tunnel on the outside of the subunit.</text>
</comment>
<comment type="subunit">
    <text evidence="5">Part of the 50S ribosomal subunit.</text>
</comment>